<evidence type="ECO:0000259" key="1">
    <source>
        <dbReference type="Pfam" id="PF01352"/>
    </source>
</evidence>
<accession>A0A8B7VDH4</accession>
<dbReference type="Gene3D" id="6.10.140.140">
    <property type="match status" value="1"/>
</dbReference>
<dbReference type="Pfam" id="PF01352">
    <property type="entry name" value="KRAB"/>
    <property type="match status" value="1"/>
</dbReference>
<evidence type="ECO:0000313" key="2">
    <source>
        <dbReference type="RefSeq" id="XP_020029004.1"/>
    </source>
</evidence>
<dbReference type="AlphaFoldDB" id="A0A8B7VDH4"/>
<dbReference type="KEGG" id="ccan:109692657"/>
<feature type="domain" description="KRAB" evidence="1">
    <location>
        <begin position="18"/>
        <end position="44"/>
    </location>
</feature>
<dbReference type="OrthoDB" id="8551997at2759"/>
<protein>
    <submittedName>
        <fullName evidence="2">Zinc finger protein 862-like</fullName>
    </submittedName>
</protein>
<proteinExistence type="predicted"/>
<organism evidence="2">
    <name type="scientific">Castor canadensis</name>
    <name type="common">American beaver</name>
    <dbReference type="NCBI Taxonomy" id="51338"/>
    <lineage>
        <taxon>Eukaryota</taxon>
        <taxon>Metazoa</taxon>
        <taxon>Chordata</taxon>
        <taxon>Craniata</taxon>
        <taxon>Vertebrata</taxon>
        <taxon>Euteleostomi</taxon>
        <taxon>Mammalia</taxon>
        <taxon>Eutheria</taxon>
        <taxon>Euarchontoglires</taxon>
        <taxon>Glires</taxon>
        <taxon>Rodentia</taxon>
        <taxon>Castorimorpha</taxon>
        <taxon>Castoridae</taxon>
        <taxon>Castor</taxon>
    </lineage>
</organism>
<reference evidence="2" key="1">
    <citation type="submission" date="2025-08" db="UniProtKB">
        <authorList>
            <consortium name="RefSeq"/>
        </authorList>
    </citation>
    <scope>IDENTIFICATION</scope>
    <source>
        <tissue evidence="2">Leukocyte</tissue>
    </source>
</reference>
<dbReference type="GO" id="GO:0006355">
    <property type="term" value="P:regulation of DNA-templated transcription"/>
    <property type="evidence" value="ECO:0007669"/>
    <property type="project" value="InterPro"/>
</dbReference>
<name>A0A8B7VDH4_CASCN</name>
<dbReference type="InterPro" id="IPR036051">
    <property type="entry name" value="KRAB_dom_sf"/>
</dbReference>
<dbReference type="InterPro" id="IPR001909">
    <property type="entry name" value="KRAB"/>
</dbReference>
<dbReference type="SUPFAM" id="SSF109640">
    <property type="entry name" value="KRAB domain (Kruppel-associated box)"/>
    <property type="match status" value="1"/>
</dbReference>
<dbReference type="RefSeq" id="XP_020029004.1">
    <property type="nucleotide sequence ID" value="XM_020173415.1"/>
</dbReference>
<gene>
    <name evidence="2" type="primary">LOC109692657</name>
</gene>
<sequence length="108" mass="12291">MSQEGVGTEQVSFSFQTPVTFDDITMYLLQEEWMLLSQQQQDFCGSDKLVAPLGPNVVPELFCEFGQGPKPWLDIVQGQRNLLDHYRGEWAKCPEVALSWQRSRTGPP</sequence>